<evidence type="ECO:0000259" key="15">
    <source>
        <dbReference type="PROSITE" id="PS50089"/>
    </source>
</evidence>
<keyword evidence="12 14" id="KW-0472">Membrane</keyword>
<dbReference type="SUPFAM" id="SSF57850">
    <property type="entry name" value="RING/U-box"/>
    <property type="match status" value="1"/>
</dbReference>
<dbReference type="InterPro" id="IPR044600">
    <property type="entry name" value="ATL1/ATL16-like"/>
</dbReference>
<dbReference type="AlphaFoldDB" id="A0A9Q0CHE1"/>
<accession>A0A9Q0CHE1</accession>
<dbReference type="EMBL" id="JAMQYH010000003">
    <property type="protein sequence ID" value="KAJ1693873.1"/>
    <property type="molecule type" value="Genomic_DNA"/>
</dbReference>
<evidence type="ECO:0000256" key="10">
    <source>
        <dbReference type="ARBA" id="ARBA00022833"/>
    </source>
</evidence>
<dbReference type="PANTHER" id="PTHR46913:SF1">
    <property type="entry name" value="RING-H2 FINGER PROTEIN ATL16"/>
    <property type="match status" value="1"/>
</dbReference>
<dbReference type="InterPro" id="IPR013083">
    <property type="entry name" value="Znf_RING/FYVE/PHD"/>
</dbReference>
<keyword evidence="7" id="KW-0479">Metal-binding</keyword>
<dbReference type="Proteomes" id="UP001151287">
    <property type="component" value="Unassembled WGS sequence"/>
</dbReference>
<keyword evidence="6 14" id="KW-0812">Transmembrane</keyword>
<evidence type="ECO:0000256" key="1">
    <source>
        <dbReference type="ARBA" id="ARBA00000900"/>
    </source>
</evidence>
<dbReference type="GO" id="GO:0061630">
    <property type="term" value="F:ubiquitin protein ligase activity"/>
    <property type="evidence" value="ECO:0007669"/>
    <property type="project" value="UniProtKB-EC"/>
</dbReference>
<dbReference type="GO" id="GO:0008270">
    <property type="term" value="F:zinc ion binding"/>
    <property type="evidence" value="ECO:0007669"/>
    <property type="project" value="UniProtKB-KW"/>
</dbReference>
<feature type="domain" description="RING-type" evidence="15">
    <location>
        <begin position="85"/>
        <end position="127"/>
    </location>
</feature>
<keyword evidence="10" id="KW-0862">Zinc</keyword>
<comment type="caution">
    <text evidence="16">The sequence shown here is derived from an EMBL/GenBank/DDBJ whole genome shotgun (WGS) entry which is preliminary data.</text>
</comment>
<evidence type="ECO:0000256" key="13">
    <source>
        <dbReference type="PROSITE-ProRule" id="PRU00175"/>
    </source>
</evidence>
<feature type="transmembrane region" description="Helical" evidence="14">
    <location>
        <begin position="12"/>
        <end position="36"/>
    </location>
</feature>
<comment type="subcellular location">
    <subcellularLocation>
        <location evidence="2">Membrane</location>
        <topology evidence="2">Single-pass membrane protein</topology>
    </subcellularLocation>
</comment>
<gene>
    <name evidence="16" type="ORF">LUZ63_010571</name>
</gene>
<organism evidence="16 17">
    <name type="scientific">Rhynchospora breviuscula</name>
    <dbReference type="NCBI Taxonomy" id="2022672"/>
    <lineage>
        <taxon>Eukaryota</taxon>
        <taxon>Viridiplantae</taxon>
        <taxon>Streptophyta</taxon>
        <taxon>Embryophyta</taxon>
        <taxon>Tracheophyta</taxon>
        <taxon>Spermatophyta</taxon>
        <taxon>Magnoliopsida</taxon>
        <taxon>Liliopsida</taxon>
        <taxon>Poales</taxon>
        <taxon>Cyperaceae</taxon>
        <taxon>Cyperoideae</taxon>
        <taxon>Rhynchosporeae</taxon>
        <taxon>Rhynchospora</taxon>
    </lineage>
</organism>
<sequence>MAPPSSFLSPNFPILAIIISGILTTTLILISFYFFITKCHLRNSNAQTTPVVPTFPLKSQGLKPSLIRAIPIAKFSKSSFSTILCTICFNEFCAEEKLRLLPNCSHVFHIDCIDTWLQSNTNCPLCRVCITNPVLHWKQVHGTTTLDNEREEEEVREENYSIRRDQAFKKKNGSLGDECIVHVRETEEELRIQPLRRSLSLDSSTERQIYLSVQEILQKRQQNQSEIEDGGECSTRSLQCFSFSQSRSWRKPVRRVG</sequence>
<keyword evidence="8 13" id="KW-0863">Zinc-finger</keyword>
<keyword evidence="17" id="KW-1185">Reference proteome</keyword>
<dbReference type="GO" id="GO:0016020">
    <property type="term" value="C:membrane"/>
    <property type="evidence" value="ECO:0007669"/>
    <property type="project" value="UniProtKB-SubCell"/>
</dbReference>
<evidence type="ECO:0000313" key="16">
    <source>
        <dbReference type="EMBL" id="KAJ1693873.1"/>
    </source>
</evidence>
<dbReference type="PROSITE" id="PS50089">
    <property type="entry name" value="ZF_RING_2"/>
    <property type="match status" value="1"/>
</dbReference>
<proteinExistence type="predicted"/>
<evidence type="ECO:0000256" key="11">
    <source>
        <dbReference type="ARBA" id="ARBA00022989"/>
    </source>
</evidence>
<name>A0A9Q0CHE1_9POAL</name>
<protein>
    <recommendedName>
        <fullName evidence="4">RING-type E3 ubiquitin transferase</fullName>
        <ecNumber evidence="4">2.3.2.27</ecNumber>
    </recommendedName>
</protein>
<evidence type="ECO:0000256" key="12">
    <source>
        <dbReference type="ARBA" id="ARBA00023136"/>
    </source>
</evidence>
<comment type="catalytic activity">
    <reaction evidence="1">
        <text>S-ubiquitinyl-[E2 ubiquitin-conjugating enzyme]-L-cysteine + [acceptor protein]-L-lysine = [E2 ubiquitin-conjugating enzyme]-L-cysteine + N(6)-ubiquitinyl-[acceptor protein]-L-lysine.</text>
        <dbReference type="EC" id="2.3.2.27"/>
    </reaction>
</comment>
<comment type="pathway">
    <text evidence="3">Protein modification; protein ubiquitination.</text>
</comment>
<dbReference type="EC" id="2.3.2.27" evidence="4"/>
<evidence type="ECO:0000256" key="9">
    <source>
        <dbReference type="ARBA" id="ARBA00022786"/>
    </source>
</evidence>
<keyword evidence="5" id="KW-0808">Transferase</keyword>
<dbReference type="Gene3D" id="3.30.40.10">
    <property type="entry name" value="Zinc/RING finger domain, C3HC4 (zinc finger)"/>
    <property type="match status" value="1"/>
</dbReference>
<reference evidence="16" key="1">
    <citation type="journal article" date="2022" name="Cell">
        <title>Repeat-based holocentromeres influence genome architecture and karyotype evolution.</title>
        <authorList>
            <person name="Hofstatter P.G."/>
            <person name="Thangavel G."/>
            <person name="Lux T."/>
            <person name="Neumann P."/>
            <person name="Vondrak T."/>
            <person name="Novak P."/>
            <person name="Zhang M."/>
            <person name="Costa L."/>
            <person name="Castellani M."/>
            <person name="Scott A."/>
            <person name="Toegelov H."/>
            <person name="Fuchs J."/>
            <person name="Mata-Sucre Y."/>
            <person name="Dias Y."/>
            <person name="Vanzela A.L.L."/>
            <person name="Huettel B."/>
            <person name="Almeida C.C.S."/>
            <person name="Simkova H."/>
            <person name="Souza G."/>
            <person name="Pedrosa-Harand A."/>
            <person name="Macas J."/>
            <person name="Mayer K.F.X."/>
            <person name="Houben A."/>
            <person name="Marques A."/>
        </authorList>
    </citation>
    <scope>NUCLEOTIDE SEQUENCE</scope>
    <source>
        <strain evidence="16">RhyBre1mFocal</strain>
    </source>
</reference>
<dbReference type="CDD" id="cd16461">
    <property type="entry name" value="RING-H2_EL5-like"/>
    <property type="match status" value="1"/>
</dbReference>
<dbReference type="GO" id="GO:0016567">
    <property type="term" value="P:protein ubiquitination"/>
    <property type="evidence" value="ECO:0007669"/>
    <property type="project" value="InterPro"/>
</dbReference>
<evidence type="ECO:0000256" key="2">
    <source>
        <dbReference type="ARBA" id="ARBA00004167"/>
    </source>
</evidence>
<evidence type="ECO:0000256" key="6">
    <source>
        <dbReference type="ARBA" id="ARBA00022692"/>
    </source>
</evidence>
<dbReference type="OrthoDB" id="8062037at2759"/>
<keyword evidence="9" id="KW-0833">Ubl conjugation pathway</keyword>
<dbReference type="Pfam" id="PF13639">
    <property type="entry name" value="zf-RING_2"/>
    <property type="match status" value="1"/>
</dbReference>
<evidence type="ECO:0000256" key="3">
    <source>
        <dbReference type="ARBA" id="ARBA00004906"/>
    </source>
</evidence>
<evidence type="ECO:0000256" key="5">
    <source>
        <dbReference type="ARBA" id="ARBA00022679"/>
    </source>
</evidence>
<keyword evidence="11 14" id="KW-1133">Transmembrane helix</keyword>
<evidence type="ECO:0000256" key="8">
    <source>
        <dbReference type="ARBA" id="ARBA00022771"/>
    </source>
</evidence>
<evidence type="ECO:0000256" key="4">
    <source>
        <dbReference type="ARBA" id="ARBA00012483"/>
    </source>
</evidence>
<dbReference type="SMART" id="SM00184">
    <property type="entry name" value="RING"/>
    <property type="match status" value="1"/>
</dbReference>
<dbReference type="InterPro" id="IPR001841">
    <property type="entry name" value="Znf_RING"/>
</dbReference>
<evidence type="ECO:0000256" key="14">
    <source>
        <dbReference type="SAM" id="Phobius"/>
    </source>
</evidence>
<evidence type="ECO:0000256" key="7">
    <source>
        <dbReference type="ARBA" id="ARBA00022723"/>
    </source>
</evidence>
<dbReference type="PANTHER" id="PTHR46913">
    <property type="entry name" value="RING-H2 FINGER PROTEIN ATL16"/>
    <property type="match status" value="1"/>
</dbReference>
<evidence type="ECO:0000313" key="17">
    <source>
        <dbReference type="Proteomes" id="UP001151287"/>
    </source>
</evidence>